<evidence type="ECO:0000313" key="1">
    <source>
        <dbReference type="EMBL" id="QJA89028.1"/>
    </source>
</evidence>
<organism evidence="1">
    <name type="scientific">viral metagenome</name>
    <dbReference type="NCBI Taxonomy" id="1070528"/>
    <lineage>
        <taxon>unclassified sequences</taxon>
        <taxon>metagenomes</taxon>
        <taxon>organismal metagenomes</taxon>
    </lineage>
</organism>
<dbReference type="InterPro" id="IPR029052">
    <property type="entry name" value="Metallo-depent_PP-like"/>
</dbReference>
<dbReference type="EMBL" id="MT142818">
    <property type="protein sequence ID" value="QJA89028.1"/>
    <property type="molecule type" value="Genomic_DNA"/>
</dbReference>
<protein>
    <recommendedName>
        <fullName evidence="2">Calcineurin-like phosphoesterase domain-containing protein</fullName>
    </recommendedName>
</protein>
<reference evidence="1" key="1">
    <citation type="submission" date="2020-03" db="EMBL/GenBank/DDBJ databases">
        <title>The deep terrestrial virosphere.</title>
        <authorList>
            <person name="Holmfeldt K."/>
            <person name="Nilsson E."/>
            <person name="Simone D."/>
            <person name="Lopez-Fernandez M."/>
            <person name="Wu X."/>
            <person name="de Brujin I."/>
            <person name="Lundin D."/>
            <person name="Andersson A."/>
            <person name="Bertilsson S."/>
            <person name="Dopson M."/>
        </authorList>
    </citation>
    <scope>NUCLEOTIDE SEQUENCE</scope>
    <source>
        <strain evidence="1">MM415B02625</strain>
    </source>
</reference>
<dbReference type="Gene3D" id="3.60.21.10">
    <property type="match status" value="1"/>
</dbReference>
<dbReference type="SUPFAM" id="SSF56300">
    <property type="entry name" value="Metallo-dependent phosphatases"/>
    <property type="match status" value="1"/>
</dbReference>
<dbReference type="AlphaFoldDB" id="A0A6M3L780"/>
<evidence type="ECO:0008006" key="2">
    <source>
        <dbReference type="Google" id="ProtNLM"/>
    </source>
</evidence>
<proteinExistence type="predicted"/>
<name>A0A6M3L780_9ZZZZ</name>
<accession>A0A6M3L780</accession>
<gene>
    <name evidence="1" type="ORF">MM415B02625_0006</name>
</gene>
<sequence length="174" mass="20166">MIFFTSDQHFGHYTSPERNIIKYCDRPFANIQEMDRALIKNHNEAVKPDDTVYMLGDLSLATDNRDQYLQNILKNLNGELHLILGSHDRMRPFKYIALGIATVHTYLKVEEFHCVHDPAVANIKMGEMWLCGHVHRVFHFSKGILNVGVDVNDYKPISIETVRGYYHNMSKFAL</sequence>